<evidence type="ECO:0000256" key="1">
    <source>
        <dbReference type="SAM" id="Phobius"/>
    </source>
</evidence>
<sequence>MGTTLPEIIGIIRDIVFIGSLLFFFFVIYRTTRKINNVVDSAKRTGKKIENIIEFVASPSKDSFGFIRSVFKTFNFVTGSKRNDPDE</sequence>
<feature type="transmembrane region" description="Helical" evidence="1">
    <location>
        <begin position="12"/>
        <end position="29"/>
    </location>
</feature>
<proteinExistence type="predicted"/>
<reference evidence="2" key="1">
    <citation type="submission" date="2018-05" db="EMBL/GenBank/DDBJ databases">
        <authorList>
            <person name="Lanie J.A."/>
            <person name="Ng W.-L."/>
            <person name="Kazmierczak K.M."/>
            <person name="Andrzejewski T.M."/>
            <person name="Davidsen T.M."/>
            <person name="Wayne K.J."/>
            <person name="Tettelin H."/>
            <person name="Glass J.I."/>
            <person name="Rusch D."/>
            <person name="Podicherti R."/>
            <person name="Tsui H.-C.T."/>
            <person name="Winkler M.E."/>
        </authorList>
    </citation>
    <scope>NUCLEOTIDE SEQUENCE</scope>
</reference>
<gene>
    <name evidence="2" type="ORF">METZ01_LOCUS455709</name>
</gene>
<organism evidence="2">
    <name type="scientific">marine metagenome</name>
    <dbReference type="NCBI Taxonomy" id="408172"/>
    <lineage>
        <taxon>unclassified sequences</taxon>
        <taxon>metagenomes</taxon>
        <taxon>ecological metagenomes</taxon>
    </lineage>
</organism>
<protein>
    <submittedName>
        <fullName evidence="2">Uncharacterized protein</fullName>
    </submittedName>
</protein>
<dbReference type="EMBL" id="UINC01189248">
    <property type="protein sequence ID" value="SVE02855.1"/>
    <property type="molecule type" value="Genomic_DNA"/>
</dbReference>
<keyword evidence="1" id="KW-0472">Membrane</keyword>
<keyword evidence="1" id="KW-0812">Transmembrane</keyword>
<name>A0A383A6J0_9ZZZZ</name>
<dbReference type="AlphaFoldDB" id="A0A383A6J0"/>
<evidence type="ECO:0000313" key="2">
    <source>
        <dbReference type="EMBL" id="SVE02855.1"/>
    </source>
</evidence>
<keyword evidence="1" id="KW-1133">Transmembrane helix</keyword>
<accession>A0A383A6J0</accession>